<dbReference type="SUPFAM" id="SSF52402">
    <property type="entry name" value="Adenine nucleotide alpha hydrolases-like"/>
    <property type="match status" value="1"/>
</dbReference>
<evidence type="ECO:0000313" key="3">
    <source>
        <dbReference type="EMBL" id="OWU71016.1"/>
    </source>
</evidence>
<accession>A0A225NEH2</accession>
<dbReference type="InterPro" id="IPR006015">
    <property type="entry name" value="Universal_stress_UspA"/>
</dbReference>
<reference evidence="3 4" key="1">
    <citation type="submission" date="2013-04" db="EMBL/GenBank/DDBJ databases">
        <title>Oceanicola sp. 22II1-22F33 Genome Sequencing.</title>
        <authorList>
            <person name="Lai Q."/>
            <person name="Li G."/>
            <person name="Shao Z."/>
        </authorList>
    </citation>
    <scope>NUCLEOTIDE SEQUENCE [LARGE SCALE GENOMIC DNA]</scope>
    <source>
        <strain evidence="3 4">22II1-22F33</strain>
    </source>
</reference>
<dbReference type="Gene3D" id="3.40.50.620">
    <property type="entry name" value="HUPs"/>
    <property type="match status" value="1"/>
</dbReference>
<protein>
    <submittedName>
        <fullName evidence="3">Universal stress protein UspA</fullName>
    </submittedName>
</protein>
<dbReference type="PANTHER" id="PTHR46268">
    <property type="entry name" value="STRESS RESPONSE PROTEIN NHAX"/>
    <property type="match status" value="1"/>
</dbReference>
<dbReference type="AlphaFoldDB" id="A0A225NEH2"/>
<dbReference type="Proteomes" id="UP000215377">
    <property type="component" value="Unassembled WGS sequence"/>
</dbReference>
<evidence type="ECO:0000259" key="2">
    <source>
        <dbReference type="Pfam" id="PF00582"/>
    </source>
</evidence>
<dbReference type="EMBL" id="AQQR01000010">
    <property type="protein sequence ID" value="OWU71016.1"/>
    <property type="molecule type" value="Genomic_DNA"/>
</dbReference>
<evidence type="ECO:0000256" key="1">
    <source>
        <dbReference type="ARBA" id="ARBA00008791"/>
    </source>
</evidence>
<dbReference type="PRINTS" id="PR01438">
    <property type="entry name" value="UNVRSLSTRESS"/>
</dbReference>
<proteinExistence type="inferred from homology"/>
<sequence length="141" mass="15220">MFSRVLLAIDLNETEGARRAAKAALSLIAQSGGELHVVNVIPDSGMAIVGASIGQSLEDRILTEAKAALLDFANDQLPDLPAERMHVVQGTIYDRIIRTADEIEADTIVVGAHRPEFKDYLVGPNAARVVRHANQSVLVIR</sequence>
<dbReference type="PANTHER" id="PTHR46268:SF6">
    <property type="entry name" value="UNIVERSAL STRESS PROTEIN UP12"/>
    <property type="match status" value="1"/>
</dbReference>
<dbReference type="InterPro" id="IPR006016">
    <property type="entry name" value="UspA"/>
</dbReference>
<organism evidence="3 4">
    <name type="scientific">Marinibacterium profundimaris</name>
    <dbReference type="NCBI Taxonomy" id="1679460"/>
    <lineage>
        <taxon>Bacteria</taxon>
        <taxon>Pseudomonadati</taxon>
        <taxon>Pseudomonadota</taxon>
        <taxon>Alphaproteobacteria</taxon>
        <taxon>Rhodobacterales</taxon>
        <taxon>Paracoccaceae</taxon>
        <taxon>Marinibacterium</taxon>
    </lineage>
</organism>
<gene>
    <name evidence="3" type="ORF">ATO3_19470</name>
</gene>
<comment type="similarity">
    <text evidence="1">Belongs to the universal stress protein A family.</text>
</comment>
<dbReference type="CDD" id="cd00293">
    <property type="entry name" value="USP-like"/>
    <property type="match status" value="1"/>
</dbReference>
<feature type="domain" description="UspA" evidence="2">
    <location>
        <begin position="1"/>
        <end position="141"/>
    </location>
</feature>
<dbReference type="OrthoDB" id="9792500at2"/>
<comment type="caution">
    <text evidence="3">The sequence shown here is derived from an EMBL/GenBank/DDBJ whole genome shotgun (WGS) entry which is preliminary data.</text>
</comment>
<evidence type="ECO:0000313" key="4">
    <source>
        <dbReference type="Proteomes" id="UP000215377"/>
    </source>
</evidence>
<dbReference type="RefSeq" id="WP_088651570.1">
    <property type="nucleotide sequence ID" value="NZ_AQQR01000010.1"/>
</dbReference>
<keyword evidence="4" id="KW-1185">Reference proteome</keyword>
<name>A0A225NEH2_9RHOB</name>
<dbReference type="InterPro" id="IPR014729">
    <property type="entry name" value="Rossmann-like_a/b/a_fold"/>
</dbReference>
<dbReference type="Pfam" id="PF00582">
    <property type="entry name" value="Usp"/>
    <property type="match status" value="1"/>
</dbReference>